<proteinExistence type="predicted"/>
<evidence type="ECO:0000313" key="2">
    <source>
        <dbReference type="Proteomes" id="UP001546774"/>
    </source>
</evidence>
<keyword evidence="2" id="KW-1185">Reference proteome</keyword>
<gene>
    <name evidence="1" type="ORF">WMO37_07605</name>
</gene>
<organism evidence="1 2">
    <name type="scientific">Lachnospira intestinalis</name>
    <dbReference type="NCBI Taxonomy" id="3133158"/>
    <lineage>
        <taxon>Bacteria</taxon>
        <taxon>Bacillati</taxon>
        <taxon>Bacillota</taxon>
        <taxon>Clostridia</taxon>
        <taxon>Lachnospirales</taxon>
        <taxon>Lachnospiraceae</taxon>
        <taxon>Lachnospira</taxon>
    </lineage>
</organism>
<evidence type="ECO:0000313" key="1">
    <source>
        <dbReference type="EMBL" id="MEQ2554884.1"/>
    </source>
</evidence>
<dbReference type="Proteomes" id="UP001546774">
    <property type="component" value="Unassembled WGS sequence"/>
</dbReference>
<comment type="caution">
    <text evidence="1">The sequence shown here is derived from an EMBL/GenBank/DDBJ whole genome shotgun (WGS) entry which is preliminary data.</text>
</comment>
<protein>
    <submittedName>
        <fullName evidence="1">Uncharacterized protein</fullName>
    </submittedName>
</protein>
<name>A0ABV1H5A5_9FIRM</name>
<reference evidence="1" key="1">
    <citation type="submission" date="2024-03" db="EMBL/GenBank/DDBJ databases">
        <title>Human intestinal bacterial collection.</title>
        <authorList>
            <person name="Pauvert C."/>
            <person name="Hitch T.C.A."/>
            <person name="Clavel T."/>
        </authorList>
    </citation>
    <scope>NUCLEOTIDE SEQUENCE [LARGE SCALE GENOMIC DNA]</scope>
    <source>
        <strain evidence="1">CLA-AA-H89B</strain>
    </source>
</reference>
<dbReference type="EMBL" id="JBBMFS010000005">
    <property type="protein sequence ID" value="MEQ2554884.1"/>
    <property type="molecule type" value="Genomic_DNA"/>
</dbReference>
<accession>A0ABV1H5A5</accession>
<sequence length="92" mass="10137">MLTKTCETTEKKSFMVRGSSTIKQDDGTTATVCTFSTGFDKVNGELPDSSIVSITQTVLNSKLYKENKTQCRADYTEFADYVDSIIDGTAEE</sequence>